<evidence type="ECO:0000313" key="2">
    <source>
        <dbReference type="EnsemblMetazoa" id="ACOM029801-PA.1"/>
    </source>
</evidence>
<keyword evidence="1" id="KW-1133">Transmembrane helix</keyword>
<sequence length="150" mass="15376">MSFVVGTGAGGYCLCIADEPRSLRLLPAPFRCSPDVPLPAGSWLLLLLLLLVVVVVIVVVAVLLLLLPPLVVPIAGRGLPGSTSARSFSRDSPSVDGGTVGAGKEDLADCFFLLLLLLLLPELLAVSSSSGRSHSQMSVALVPTSTATGT</sequence>
<name>A0A8W7PCY2_ANOCL</name>
<reference evidence="2" key="1">
    <citation type="submission" date="2022-08" db="UniProtKB">
        <authorList>
            <consortium name="EnsemblMetazoa"/>
        </authorList>
    </citation>
    <scope>IDENTIFICATION</scope>
</reference>
<protein>
    <submittedName>
        <fullName evidence="2">Uncharacterized protein</fullName>
    </submittedName>
</protein>
<dbReference type="AlphaFoldDB" id="A0A8W7PCY2"/>
<evidence type="ECO:0000256" key="1">
    <source>
        <dbReference type="SAM" id="Phobius"/>
    </source>
</evidence>
<dbReference type="EnsemblMetazoa" id="ACOM029801-RA">
    <property type="protein sequence ID" value="ACOM029801-PA.1"/>
    <property type="gene ID" value="ACOM029801"/>
</dbReference>
<keyword evidence="1" id="KW-0472">Membrane</keyword>
<feature type="transmembrane region" description="Helical" evidence="1">
    <location>
        <begin position="43"/>
        <end position="67"/>
    </location>
</feature>
<accession>A0A8W7PCY2</accession>
<organism evidence="2">
    <name type="scientific">Anopheles coluzzii</name>
    <name type="common">African malaria mosquito</name>
    <dbReference type="NCBI Taxonomy" id="1518534"/>
    <lineage>
        <taxon>Eukaryota</taxon>
        <taxon>Metazoa</taxon>
        <taxon>Ecdysozoa</taxon>
        <taxon>Arthropoda</taxon>
        <taxon>Hexapoda</taxon>
        <taxon>Insecta</taxon>
        <taxon>Pterygota</taxon>
        <taxon>Neoptera</taxon>
        <taxon>Endopterygota</taxon>
        <taxon>Diptera</taxon>
        <taxon>Nematocera</taxon>
        <taxon>Culicoidea</taxon>
        <taxon>Culicidae</taxon>
        <taxon>Anophelinae</taxon>
        <taxon>Anopheles</taxon>
    </lineage>
</organism>
<proteinExistence type="predicted"/>
<dbReference type="Proteomes" id="UP000075882">
    <property type="component" value="Unassembled WGS sequence"/>
</dbReference>
<keyword evidence="1" id="KW-0812">Transmembrane</keyword>